<keyword evidence="3" id="KW-1003">Cell membrane</keyword>
<dbReference type="Proteomes" id="UP000199079">
    <property type="component" value="Unassembled WGS sequence"/>
</dbReference>
<evidence type="ECO:0000256" key="6">
    <source>
        <dbReference type="ARBA" id="ARBA00023136"/>
    </source>
</evidence>
<dbReference type="PANTHER" id="PTHR30561">
    <property type="entry name" value="SMR FAMILY PROTON-DEPENDENT DRUG EFFLUX TRANSPORTER SUGE"/>
    <property type="match status" value="1"/>
</dbReference>
<protein>
    <submittedName>
        <fullName evidence="7">Quaternary ammonium compound-resistance protein SugE</fullName>
    </submittedName>
</protein>
<accession>A0A1H3EGM9</accession>
<organism evidence="7 8">
    <name type="scientific">Halopenitus persicus</name>
    <dbReference type="NCBI Taxonomy" id="1048396"/>
    <lineage>
        <taxon>Archaea</taxon>
        <taxon>Methanobacteriati</taxon>
        <taxon>Methanobacteriota</taxon>
        <taxon>Stenosarchaea group</taxon>
        <taxon>Halobacteria</taxon>
        <taxon>Halobacteriales</taxon>
        <taxon>Haloferacaceae</taxon>
        <taxon>Halopenitus</taxon>
    </lineage>
</organism>
<dbReference type="EMBL" id="FNPC01000001">
    <property type="protein sequence ID" value="SDX77851.1"/>
    <property type="molecule type" value="Genomic_DNA"/>
</dbReference>
<evidence type="ECO:0000256" key="4">
    <source>
        <dbReference type="ARBA" id="ARBA00022692"/>
    </source>
</evidence>
<dbReference type="GO" id="GO:0005886">
    <property type="term" value="C:plasma membrane"/>
    <property type="evidence" value="ECO:0007669"/>
    <property type="project" value="UniProtKB-SubCell"/>
</dbReference>
<evidence type="ECO:0000256" key="2">
    <source>
        <dbReference type="ARBA" id="ARBA00022448"/>
    </source>
</evidence>
<sequence length="94" mass="9792">MPTAGAVVALVISIVLLAQAVKDLPAGAAYAVRTGIGASTATLGIRLFDEPAALVRTSFISVIVVGIRFARRLERVATGQPGRPTAHRRTGDRI</sequence>
<dbReference type="PANTHER" id="PTHR30561:SF0">
    <property type="entry name" value="GUANIDINIUM EXPORTER"/>
    <property type="match status" value="1"/>
</dbReference>
<dbReference type="Pfam" id="PF00893">
    <property type="entry name" value="Multi_Drug_Res"/>
    <property type="match status" value="1"/>
</dbReference>
<keyword evidence="5" id="KW-1133">Transmembrane helix</keyword>
<evidence type="ECO:0000256" key="1">
    <source>
        <dbReference type="ARBA" id="ARBA00004651"/>
    </source>
</evidence>
<dbReference type="InterPro" id="IPR000390">
    <property type="entry name" value="Small_drug/metabolite_transptr"/>
</dbReference>
<evidence type="ECO:0000313" key="7">
    <source>
        <dbReference type="EMBL" id="SDX77851.1"/>
    </source>
</evidence>
<name>A0A1H3EGM9_9EURY</name>
<comment type="subcellular location">
    <subcellularLocation>
        <location evidence="1">Cell membrane</location>
        <topology evidence="1">Multi-pass membrane protein</topology>
    </subcellularLocation>
</comment>
<evidence type="ECO:0000313" key="8">
    <source>
        <dbReference type="Proteomes" id="UP000199079"/>
    </source>
</evidence>
<keyword evidence="8" id="KW-1185">Reference proteome</keyword>
<dbReference type="Gene3D" id="1.10.3730.20">
    <property type="match status" value="1"/>
</dbReference>
<reference evidence="8" key="1">
    <citation type="submission" date="2016-10" db="EMBL/GenBank/DDBJ databases">
        <authorList>
            <person name="Varghese N."/>
            <person name="Submissions S."/>
        </authorList>
    </citation>
    <scope>NUCLEOTIDE SEQUENCE [LARGE SCALE GENOMIC DNA]</scope>
    <source>
        <strain evidence="8">DC30,IBRC 10041,KCTC 4046</strain>
    </source>
</reference>
<dbReference type="AlphaFoldDB" id="A0A1H3EGM9"/>
<gene>
    <name evidence="7" type="ORF">SAMN05216564_101435</name>
</gene>
<dbReference type="InterPro" id="IPR037185">
    <property type="entry name" value="EmrE-like"/>
</dbReference>
<proteinExistence type="predicted"/>
<dbReference type="InterPro" id="IPR045324">
    <property type="entry name" value="Small_multidrug_res"/>
</dbReference>
<keyword evidence="4" id="KW-0812">Transmembrane</keyword>
<dbReference type="SUPFAM" id="SSF103481">
    <property type="entry name" value="Multidrug resistance efflux transporter EmrE"/>
    <property type="match status" value="1"/>
</dbReference>
<evidence type="ECO:0000256" key="3">
    <source>
        <dbReference type="ARBA" id="ARBA00022475"/>
    </source>
</evidence>
<evidence type="ECO:0000256" key="5">
    <source>
        <dbReference type="ARBA" id="ARBA00022989"/>
    </source>
</evidence>
<keyword evidence="6" id="KW-0472">Membrane</keyword>
<keyword evidence="2" id="KW-0813">Transport</keyword>
<dbReference type="GO" id="GO:0022857">
    <property type="term" value="F:transmembrane transporter activity"/>
    <property type="evidence" value="ECO:0007669"/>
    <property type="project" value="InterPro"/>
</dbReference>